<dbReference type="EMBL" id="QKYT01001067">
    <property type="protein sequence ID" value="RIA80013.1"/>
    <property type="molecule type" value="Genomic_DNA"/>
</dbReference>
<proteinExistence type="predicted"/>
<reference evidence="1 2" key="1">
    <citation type="submission" date="2018-06" db="EMBL/GenBank/DDBJ databases">
        <title>Comparative genomics reveals the genomic features of Rhizophagus irregularis, R. cerebriforme, R. diaphanum and Gigaspora rosea, and their symbiotic lifestyle signature.</title>
        <authorList>
            <person name="Morin E."/>
            <person name="San Clemente H."/>
            <person name="Chen E.C.H."/>
            <person name="De La Providencia I."/>
            <person name="Hainaut M."/>
            <person name="Kuo A."/>
            <person name="Kohler A."/>
            <person name="Murat C."/>
            <person name="Tang N."/>
            <person name="Roy S."/>
            <person name="Loubradou J."/>
            <person name="Henrissat B."/>
            <person name="Grigoriev I.V."/>
            <person name="Corradi N."/>
            <person name="Roux C."/>
            <person name="Martin F.M."/>
        </authorList>
    </citation>
    <scope>NUCLEOTIDE SEQUENCE [LARGE SCALE GENOMIC DNA]</scope>
    <source>
        <strain evidence="1 2">DAOM 227022</strain>
    </source>
</reference>
<accession>A0A397S0Q3</accession>
<keyword evidence="2" id="KW-1185">Reference proteome</keyword>
<dbReference type="AlphaFoldDB" id="A0A397S0Q3"/>
<comment type="caution">
    <text evidence="1">The sequence shown here is derived from an EMBL/GenBank/DDBJ whole genome shotgun (WGS) entry which is preliminary data.</text>
</comment>
<protein>
    <submittedName>
        <fullName evidence="1">Uncharacterized protein</fullName>
    </submittedName>
</protein>
<gene>
    <name evidence="1" type="ORF">C1645_745540</name>
</gene>
<name>A0A397S0Q3_9GLOM</name>
<evidence type="ECO:0000313" key="1">
    <source>
        <dbReference type="EMBL" id="RIA80013.1"/>
    </source>
</evidence>
<sequence length="111" mass="12905">MSTRWTSMYKTINGVVRLKRALEKIYSICHKYVTGMSQLIDNYVKGKGERITKLGKRYYEEFLIMFWKKSVSNYVKIHEENVVARIASNDVAEILVLLNKLGESANITLRV</sequence>
<evidence type="ECO:0000313" key="2">
    <source>
        <dbReference type="Proteomes" id="UP000265703"/>
    </source>
</evidence>
<dbReference type="Proteomes" id="UP000265703">
    <property type="component" value="Unassembled WGS sequence"/>
</dbReference>
<organism evidence="1 2">
    <name type="scientific">Glomus cerebriforme</name>
    <dbReference type="NCBI Taxonomy" id="658196"/>
    <lineage>
        <taxon>Eukaryota</taxon>
        <taxon>Fungi</taxon>
        <taxon>Fungi incertae sedis</taxon>
        <taxon>Mucoromycota</taxon>
        <taxon>Glomeromycotina</taxon>
        <taxon>Glomeromycetes</taxon>
        <taxon>Glomerales</taxon>
        <taxon>Glomeraceae</taxon>
        <taxon>Glomus</taxon>
    </lineage>
</organism>